<dbReference type="Gene3D" id="3.40.1280.30">
    <property type="match status" value="1"/>
</dbReference>
<dbReference type="AlphaFoldDB" id="A0ABD3MXV0"/>
<dbReference type="GO" id="GO:0032259">
    <property type="term" value="P:methylation"/>
    <property type="evidence" value="ECO:0007669"/>
    <property type="project" value="UniProtKB-KW"/>
</dbReference>
<dbReference type="InterPro" id="IPR028564">
    <property type="entry name" value="MT_TRM10-typ"/>
</dbReference>
<evidence type="ECO:0000259" key="5">
    <source>
        <dbReference type="PROSITE" id="PS51675"/>
    </source>
</evidence>
<gene>
    <name evidence="6" type="ORF">ACHAWU_006840</name>
</gene>
<feature type="domain" description="SAM-dependent MTase TRM10-type" evidence="5">
    <location>
        <begin position="201"/>
        <end position="392"/>
    </location>
</feature>
<name>A0ABD3MXV0_9STRA</name>
<comment type="caution">
    <text evidence="6">The sequence shown here is derived from an EMBL/GenBank/DDBJ whole genome shotgun (WGS) entry which is preliminary data.</text>
</comment>
<evidence type="ECO:0000256" key="3">
    <source>
        <dbReference type="ARBA" id="ARBA00022691"/>
    </source>
</evidence>
<evidence type="ECO:0000256" key="2">
    <source>
        <dbReference type="ARBA" id="ARBA00022679"/>
    </source>
</evidence>
<dbReference type="PROSITE" id="PS51675">
    <property type="entry name" value="SAM_MT_TRM10"/>
    <property type="match status" value="1"/>
</dbReference>
<keyword evidence="2" id="KW-0808">Transferase</keyword>
<accession>A0ABD3MXV0</accession>
<dbReference type="Proteomes" id="UP001530293">
    <property type="component" value="Unassembled WGS sequence"/>
</dbReference>
<organism evidence="6 7">
    <name type="scientific">Discostella pseudostelligera</name>
    <dbReference type="NCBI Taxonomy" id="259834"/>
    <lineage>
        <taxon>Eukaryota</taxon>
        <taxon>Sar</taxon>
        <taxon>Stramenopiles</taxon>
        <taxon>Ochrophyta</taxon>
        <taxon>Bacillariophyta</taxon>
        <taxon>Coscinodiscophyceae</taxon>
        <taxon>Thalassiosirophycidae</taxon>
        <taxon>Stephanodiscales</taxon>
        <taxon>Stephanodiscaceae</taxon>
        <taxon>Discostella</taxon>
    </lineage>
</organism>
<proteinExistence type="predicted"/>
<protein>
    <recommendedName>
        <fullName evidence="5">SAM-dependent MTase TRM10-type domain-containing protein</fullName>
    </recommendedName>
</protein>
<feature type="compositionally biased region" description="Acidic residues" evidence="4">
    <location>
        <begin position="54"/>
        <end position="68"/>
    </location>
</feature>
<keyword evidence="1" id="KW-0489">Methyltransferase</keyword>
<evidence type="ECO:0000313" key="6">
    <source>
        <dbReference type="EMBL" id="KAL3768739.1"/>
    </source>
</evidence>
<keyword evidence="3" id="KW-0949">S-adenosyl-L-methionine</keyword>
<sequence>MRSDDAVCFSRIRIEDDDHDDVISRSNEGHRQREIIADKIICRCTDVDGKLEGGEGEDDNIDNDDDADSPTKKTTAMQHQHDDSSVTGIGKVIDSLSSSSLSHTSKSSTNAPTLLCDAWYGFPTQKRPRRERINAVSRQISNFLEWRLRHIQHKLPLHHQSTSSLTQVGDVALHGVGAMLKIPCCVAFLGAIDDARAVQHRVNDLSRQGQLLSPLLNDTGNHSEDCNNDCDNESRGQADADGGGDAILFQPDVTIQAYLDRRRRNMQQLQANDDVDINIDDASTNDTAIYLSPDASYTLPITCRPPRIVILGMLVDRQTVANRSQQRAENVLGMKAAQLSLKELNVSGLYSNEPLNVDTVMELMQRWWWNCDELEVKLQQQQQHLQRQCCVNDVKVIDDAYRKCFLDAAAWALKSHRDRHPNRTLHS</sequence>
<dbReference type="InterPro" id="IPR038459">
    <property type="entry name" value="MT_TRM10-typ_sf"/>
</dbReference>
<evidence type="ECO:0000256" key="4">
    <source>
        <dbReference type="SAM" id="MobiDB-lite"/>
    </source>
</evidence>
<dbReference type="GO" id="GO:0008168">
    <property type="term" value="F:methyltransferase activity"/>
    <property type="evidence" value="ECO:0007669"/>
    <property type="project" value="UniProtKB-KW"/>
</dbReference>
<evidence type="ECO:0000313" key="7">
    <source>
        <dbReference type="Proteomes" id="UP001530293"/>
    </source>
</evidence>
<keyword evidence="7" id="KW-1185">Reference proteome</keyword>
<feature type="region of interest" description="Disordered" evidence="4">
    <location>
        <begin position="53"/>
        <end position="87"/>
    </location>
</feature>
<dbReference type="EMBL" id="JALLBG020000062">
    <property type="protein sequence ID" value="KAL3768739.1"/>
    <property type="molecule type" value="Genomic_DNA"/>
</dbReference>
<evidence type="ECO:0000256" key="1">
    <source>
        <dbReference type="ARBA" id="ARBA00022603"/>
    </source>
</evidence>
<reference evidence="6 7" key="1">
    <citation type="submission" date="2024-10" db="EMBL/GenBank/DDBJ databases">
        <title>Updated reference genomes for cyclostephanoid diatoms.</title>
        <authorList>
            <person name="Roberts W.R."/>
            <person name="Alverson A.J."/>
        </authorList>
    </citation>
    <scope>NUCLEOTIDE SEQUENCE [LARGE SCALE GENOMIC DNA]</scope>
    <source>
        <strain evidence="6 7">AJA232-27</strain>
    </source>
</reference>